<keyword evidence="6" id="KW-0813">Transport</keyword>
<evidence type="ECO:0000256" key="5">
    <source>
        <dbReference type="ARBA" id="ARBA00023136"/>
    </source>
</evidence>
<dbReference type="AlphaFoldDB" id="A0A895KUZ4"/>
<evidence type="ECO:0000256" key="3">
    <source>
        <dbReference type="ARBA" id="ARBA00022692"/>
    </source>
</evidence>
<name>A0A895KUZ4_9APHY</name>
<organism evidence="7">
    <name type="scientific">Phanerochaete carnosa</name>
    <dbReference type="NCBI Taxonomy" id="231932"/>
    <lineage>
        <taxon>Eukaryota</taxon>
        <taxon>Fungi</taxon>
        <taxon>Dikarya</taxon>
        <taxon>Basidiomycota</taxon>
        <taxon>Agaricomycotina</taxon>
        <taxon>Agaricomycetes</taxon>
        <taxon>Polyporales</taxon>
        <taxon>Phanerochaetaceae</taxon>
        <taxon>Phanerochaete</taxon>
    </lineage>
</organism>
<protein>
    <recommendedName>
        <fullName evidence="6">ATP synthase protein 8</fullName>
    </recommendedName>
</protein>
<dbReference type="InterPro" id="IPR009230">
    <property type="entry name" value="ATP_synth_su8_fun"/>
</dbReference>
<comment type="similarity">
    <text evidence="2 6">Belongs to the ATPase protein 8 family.</text>
</comment>
<keyword evidence="6" id="KW-0375">Hydrogen ion transport</keyword>
<keyword evidence="4 6" id="KW-1133">Transmembrane helix</keyword>
<comment type="function">
    <text evidence="6">Mitochondrial membrane ATP synthase (F(1)F(0) ATP synthase or Complex V) produces ATP from ADP in the presence of a proton gradient across the membrane which is generated by electron transport complexes of the respiratory chain. F-type ATPases consist of two structural domains, F(1) - containing the extramembraneous catalytic core and F(0) - containing the membrane proton channel, linked together by a central stalk and a peripheral stalk. During catalysis, ATP synthesis in the catalytic domain of F(1) is coupled via a rotary mechanism of the central stalk subunits to proton translocation. Part of the complex F(0) domain. Minor subunit located with subunit a in the membrane.</text>
</comment>
<geneLocation type="mitochondrion" evidence="7"/>
<keyword evidence="6" id="KW-0406">Ion transport</keyword>
<reference evidence="7" key="1">
    <citation type="journal article" date="2020" name="Int. J. Biol. Macromol.">
        <title>The 206 kbp mitochondrial genome of Phanerochaete carnosa reveals dynamics of introns, accumulation of repeat sequences and plasmid-derived genes.</title>
        <authorList>
            <person name="Wang X."/>
            <person name="Song A."/>
            <person name="Wang F."/>
            <person name="Chen M."/>
            <person name="Li X."/>
            <person name="Li Q."/>
            <person name="Liu N."/>
        </authorList>
    </citation>
    <scope>NUCLEOTIDE SEQUENCE</scope>
</reference>
<keyword evidence="5 6" id="KW-0472">Membrane</keyword>
<dbReference type="GO" id="GO:0045259">
    <property type="term" value="C:proton-transporting ATP synthase complex"/>
    <property type="evidence" value="ECO:0007669"/>
    <property type="project" value="UniProtKB-KW"/>
</dbReference>
<dbReference type="GO" id="GO:0005743">
    <property type="term" value="C:mitochondrial inner membrane"/>
    <property type="evidence" value="ECO:0007669"/>
    <property type="project" value="UniProtKB-SubCell"/>
</dbReference>
<feature type="transmembrane region" description="Helical" evidence="6">
    <location>
        <begin position="12"/>
        <end position="32"/>
    </location>
</feature>
<keyword evidence="6" id="KW-0138">CF(0)</keyword>
<comment type="subcellular location">
    <subcellularLocation>
        <location evidence="1">Membrane</location>
        <topology evidence="1">Single-pass membrane protein</topology>
    </subcellularLocation>
    <subcellularLocation>
        <location evidence="6">Mitochondrion inner membrane</location>
        <topology evidence="6">Single-pass membrane protein</topology>
    </subcellularLocation>
</comment>
<dbReference type="Pfam" id="PF05933">
    <property type="entry name" value="Fun_ATP-synt_8"/>
    <property type="match status" value="1"/>
</dbReference>
<dbReference type="EMBL" id="MT090080">
    <property type="protein sequence ID" value="QRZ60367.1"/>
    <property type="molecule type" value="Genomic_DNA"/>
</dbReference>
<keyword evidence="3 6" id="KW-0812">Transmembrane</keyword>
<sequence length="50" mass="5837">MPQLNPIFFLNQLSVSFLVLFLLVILLSKIFLPNLHLLQLIRVFITKLSK</sequence>
<proteinExistence type="inferred from homology"/>
<comment type="subunit">
    <text evidence="6">F-type ATPases have 2 components, CF(1) - the catalytic core - and CF(0) - the membrane proton channel.</text>
</comment>
<dbReference type="GO" id="GO:0015986">
    <property type="term" value="P:proton motive force-driven ATP synthesis"/>
    <property type="evidence" value="ECO:0007669"/>
    <property type="project" value="UniProtKB-UniRule"/>
</dbReference>
<keyword evidence="6" id="KW-0066">ATP synthesis</keyword>
<keyword evidence="6 7" id="KW-0496">Mitochondrion</keyword>
<gene>
    <name evidence="7" type="primary">atp8</name>
</gene>
<evidence type="ECO:0000256" key="2">
    <source>
        <dbReference type="ARBA" id="ARBA00008892"/>
    </source>
</evidence>
<evidence type="ECO:0000313" key="7">
    <source>
        <dbReference type="EMBL" id="QRZ60367.1"/>
    </source>
</evidence>
<evidence type="ECO:0000256" key="4">
    <source>
        <dbReference type="ARBA" id="ARBA00022989"/>
    </source>
</evidence>
<accession>A0A895KUZ4</accession>
<dbReference type="RefSeq" id="YP_010170385.1">
    <property type="nucleotide sequence ID" value="NC_057606.1"/>
</dbReference>
<evidence type="ECO:0000256" key="1">
    <source>
        <dbReference type="ARBA" id="ARBA00004167"/>
    </source>
</evidence>
<dbReference type="GeneID" id="67278500"/>
<dbReference type="GO" id="GO:0015078">
    <property type="term" value="F:proton transmembrane transporter activity"/>
    <property type="evidence" value="ECO:0007669"/>
    <property type="project" value="UniProtKB-UniRule"/>
</dbReference>
<evidence type="ECO:0000256" key="6">
    <source>
        <dbReference type="RuleBase" id="RU368038"/>
    </source>
</evidence>